<dbReference type="NCBIfam" id="TIGR01414">
    <property type="entry name" value="autotrans_barl"/>
    <property type="match status" value="1"/>
</dbReference>
<dbReference type="InterPro" id="IPR006315">
    <property type="entry name" value="OM_autotransptr_brl_dom"/>
</dbReference>
<keyword evidence="3" id="KW-0966">Cell projection</keyword>
<dbReference type="PANTHER" id="PTHR35037">
    <property type="entry name" value="C-TERMINAL REGION OF AIDA-LIKE PROTEIN"/>
    <property type="match status" value="1"/>
</dbReference>
<dbReference type="EMBL" id="LDYI01000087">
    <property type="protein sequence ID" value="KPO12362.1"/>
    <property type="molecule type" value="Genomic_DNA"/>
</dbReference>
<evidence type="ECO:0000313" key="7">
    <source>
        <dbReference type="Proteomes" id="UP000255460"/>
    </source>
</evidence>
<dbReference type="PATRIC" id="fig|562.10481.peg.2626"/>
<organism evidence="2 5">
    <name type="scientific">Escherichia coli</name>
    <dbReference type="NCBI Taxonomy" id="562"/>
    <lineage>
        <taxon>Bacteria</taxon>
        <taxon>Pseudomonadati</taxon>
        <taxon>Pseudomonadota</taxon>
        <taxon>Gammaproteobacteria</taxon>
        <taxon>Enterobacterales</taxon>
        <taxon>Enterobacteriaceae</taxon>
        <taxon>Escherichia</taxon>
    </lineage>
</organism>
<reference evidence="6 7" key="2">
    <citation type="submission" date="2018-06" db="EMBL/GenBank/DDBJ databases">
        <authorList>
            <consortium name="Pathogen Informatics"/>
            <person name="Doyle S."/>
        </authorList>
    </citation>
    <scope>NUCLEOTIDE SEQUENCE [LARGE SCALE GENOMIC DNA]</scope>
    <source>
        <strain evidence="3 7">NCTC10418</strain>
        <strain evidence="4 6">NCTC8985</strain>
    </source>
</reference>
<name>J7QMM9_ECOLX</name>
<dbReference type="PANTHER" id="PTHR35037:SF2">
    <property type="match status" value="1"/>
</dbReference>
<evidence type="ECO:0000313" key="6">
    <source>
        <dbReference type="Proteomes" id="UP000254405"/>
    </source>
</evidence>
<dbReference type="InterPro" id="IPR036709">
    <property type="entry name" value="Autotransporte_beta_dom_sf"/>
</dbReference>
<accession>J7QMM9</accession>
<reference evidence="2 5" key="1">
    <citation type="journal article" date="2015" name="Front. Microbiol.">
        <title>Genetic determinants of heat resistance in Escherichia coli.</title>
        <authorList>
            <person name="Mercer R.G."/>
            <person name="Zheng J."/>
            <person name="Garcia-Hernandez R."/>
            <person name="Ruan L."/>
            <person name="Ganzle M.G."/>
            <person name="McMullen L.M."/>
        </authorList>
    </citation>
    <scope>NUCLEOTIDE SEQUENCE [LARGE SCALE GENOMIC DNA]</scope>
    <source>
        <strain evidence="2 5">AW1.3</strain>
    </source>
</reference>
<dbReference type="InterPro" id="IPR051551">
    <property type="entry name" value="Autotransporter_adhesion"/>
</dbReference>
<dbReference type="SUPFAM" id="SSF103515">
    <property type="entry name" value="Autotransporter"/>
    <property type="match status" value="1"/>
</dbReference>
<sequence length="106" mass="11712">MKVDGQSYDSMRYELGVDAGYTFTYSEDQALTPYFKLAYVYDDSNNDNDVNGDSIDNGTEGSAVRVGLGTQFSFTKNFSAYTDANYLGGGDVDQDWSANVGVKYTW</sequence>
<proteinExistence type="predicted"/>
<dbReference type="Proteomes" id="UP000050556">
    <property type="component" value="Unassembled WGS sequence"/>
</dbReference>
<evidence type="ECO:0000313" key="5">
    <source>
        <dbReference type="Proteomes" id="UP000050556"/>
    </source>
</evidence>
<gene>
    <name evidence="2" type="ORF">ACU57_12135</name>
    <name evidence="3" type="ORF">NCTC10418_05707</name>
    <name evidence="4" type="ORF">NCTC8985_02822</name>
</gene>
<dbReference type="InterPro" id="IPR005546">
    <property type="entry name" value="Autotransporte_beta"/>
</dbReference>
<evidence type="ECO:0000313" key="2">
    <source>
        <dbReference type="EMBL" id="KPO12362.1"/>
    </source>
</evidence>
<dbReference type="Pfam" id="PF03797">
    <property type="entry name" value="Autotransporter"/>
    <property type="match status" value="1"/>
</dbReference>
<dbReference type="Gene3D" id="2.40.128.130">
    <property type="entry name" value="Autotransporter beta-domain"/>
    <property type="match status" value="1"/>
</dbReference>
<dbReference type="AlphaFoldDB" id="J7QMM9"/>
<dbReference type="Proteomes" id="UP000255460">
    <property type="component" value="Unassembled WGS sequence"/>
</dbReference>
<evidence type="ECO:0000259" key="1">
    <source>
        <dbReference type="PROSITE" id="PS51208"/>
    </source>
</evidence>
<keyword evidence="3" id="KW-0282">Flagellum</keyword>
<dbReference type="EMBL" id="UGCO01000001">
    <property type="protein sequence ID" value="STI77525.1"/>
    <property type="molecule type" value="Genomic_DNA"/>
</dbReference>
<dbReference type="EMBL" id="UFZQ01000001">
    <property type="protein sequence ID" value="STE88016.1"/>
    <property type="molecule type" value="Genomic_DNA"/>
</dbReference>
<dbReference type="PROSITE" id="PS51208">
    <property type="entry name" value="AUTOTRANSPORTER"/>
    <property type="match status" value="1"/>
</dbReference>
<dbReference type="Proteomes" id="UP000254405">
    <property type="component" value="Unassembled WGS sequence"/>
</dbReference>
<dbReference type="GO" id="GO:0019867">
    <property type="term" value="C:outer membrane"/>
    <property type="evidence" value="ECO:0007669"/>
    <property type="project" value="InterPro"/>
</dbReference>
<feature type="domain" description="Autotransporter" evidence="1">
    <location>
        <begin position="1"/>
        <end position="106"/>
    </location>
</feature>
<keyword evidence="3" id="KW-0969">Cilium</keyword>
<evidence type="ECO:0000313" key="3">
    <source>
        <dbReference type="EMBL" id="STE88016.1"/>
    </source>
</evidence>
<evidence type="ECO:0000313" key="4">
    <source>
        <dbReference type="EMBL" id="STI77525.1"/>
    </source>
</evidence>
<protein>
    <submittedName>
        <fullName evidence="3">Flagellin structural protein putative exported protein</fullName>
    </submittedName>
</protein>